<dbReference type="InterPro" id="IPR050707">
    <property type="entry name" value="HTH_MetabolicPath_Reg"/>
</dbReference>
<dbReference type="GO" id="GO:0045892">
    <property type="term" value="P:negative regulation of DNA-templated transcription"/>
    <property type="evidence" value="ECO:0007669"/>
    <property type="project" value="TreeGrafter"/>
</dbReference>
<dbReference type="RefSeq" id="WP_353710254.1">
    <property type="nucleotide sequence ID" value="NZ_CP159279.1"/>
</dbReference>
<evidence type="ECO:0000313" key="7">
    <source>
        <dbReference type="EMBL" id="XCH09440.1"/>
    </source>
</evidence>
<evidence type="ECO:0000256" key="4">
    <source>
        <dbReference type="SAM" id="MobiDB-lite"/>
    </source>
</evidence>
<proteinExistence type="predicted"/>
<sequence>MAVAEEAGPEAEAPQRGKRPKQGEPVIDRALSLLAVFTDRRRALTLSEMARHAGMPAPTALRLIARLVAWGALERLEDGRYVVGVRLWEVASLSLRGHGVREIALPYLEDLFAVTRHHVLLAVRDKGEAVLIERLSSKEATEVAYRVGGRAPLRSTAVGLVLLAGADAGFQEAVIRQPPDAEAGVDAMPEGQLRRTLSDVRRTGVAMIRRSAPSRTVSVASPIFDAEGSVAAALSIVVPDGGTPPNVLAPAVQAAARAVSRNLGYNAGPTEGVSVRR</sequence>
<dbReference type="Pfam" id="PF01614">
    <property type="entry name" value="IclR_C"/>
    <property type="match status" value="1"/>
</dbReference>
<protein>
    <submittedName>
        <fullName evidence="7">IclR family transcriptional regulator</fullName>
    </submittedName>
</protein>
<dbReference type="PANTHER" id="PTHR30136:SF24">
    <property type="entry name" value="HTH-TYPE TRANSCRIPTIONAL REPRESSOR ALLR"/>
    <property type="match status" value="1"/>
</dbReference>
<dbReference type="Gene3D" id="3.30.450.40">
    <property type="match status" value="1"/>
</dbReference>
<dbReference type="Pfam" id="PF09339">
    <property type="entry name" value="HTH_IclR"/>
    <property type="match status" value="1"/>
</dbReference>
<feature type="domain" description="IclR-ED" evidence="6">
    <location>
        <begin position="86"/>
        <end position="265"/>
    </location>
</feature>
<feature type="region of interest" description="Disordered" evidence="4">
    <location>
        <begin position="1"/>
        <end position="22"/>
    </location>
</feature>
<dbReference type="SUPFAM" id="SSF55781">
    <property type="entry name" value="GAF domain-like"/>
    <property type="match status" value="1"/>
</dbReference>
<feature type="compositionally biased region" description="Low complexity" evidence="4">
    <location>
        <begin position="1"/>
        <end position="14"/>
    </location>
</feature>
<feature type="domain" description="HTH iclR-type" evidence="5">
    <location>
        <begin position="24"/>
        <end position="85"/>
    </location>
</feature>
<dbReference type="GO" id="GO:0003677">
    <property type="term" value="F:DNA binding"/>
    <property type="evidence" value="ECO:0007669"/>
    <property type="project" value="UniProtKB-KW"/>
</dbReference>
<dbReference type="PANTHER" id="PTHR30136">
    <property type="entry name" value="HELIX-TURN-HELIX TRANSCRIPTIONAL REGULATOR, ICLR FAMILY"/>
    <property type="match status" value="1"/>
</dbReference>
<evidence type="ECO:0000259" key="6">
    <source>
        <dbReference type="PROSITE" id="PS51078"/>
    </source>
</evidence>
<dbReference type="SUPFAM" id="SSF46785">
    <property type="entry name" value="Winged helix' DNA-binding domain"/>
    <property type="match status" value="1"/>
</dbReference>
<gene>
    <name evidence="7" type="ORF">ABRP34_11250</name>
</gene>
<dbReference type="InterPro" id="IPR014757">
    <property type="entry name" value="Tscrpt_reg_IclR_C"/>
</dbReference>
<dbReference type="PROSITE" id="PS51078">
    <property type="entry name" value="ICLR_ED"/>
    <property type="match status" value="1"/>
</dbReference>
<keyword evidence="1" id="KW-0805">Transcription regulation</keyword>
<dbReference type="PROSITE" id="PS51077">
    <property type="entry name" value="HTH_ICLR"/>
    <property type="match status" value="1"/>
</dbReference>
<organism evidence="7">
    <name type="scientific">Arthrobacter sp. K5</name>
    <dbReference type="NCBI Taxonomy" id="2839623"/>
    <lineage>
        <taxon>Bacteria</taxon>
        <taxon>Bacillati</taxon>
        <taxon>Actinomycetota</taxon>
        <taxon>Actinomycetes</taxon>
        <taxon>Micrococcales</taxon>
        <taxon>Micrococcaceae</taxon>
        <taxon>Arthrobacter</taxon>
    </lineage>
</organism>
<keyword evidence="3" id="KW-0804">Transcription</keyword>
<evidence type="ECO:0000259" key="5">
    <source>
        <dbReference type="PROSITE" id="PS51077"/>
    </source>
</evidence>
<keyword evidence="2" id="KW-0238">DNA-binding</keyword>
<reference evidence="7" key="1">
    <citation type="submission" date="2024-06" db="EMBL/GenBank/DDBJ databases">
        <title>Biodegradation of dimethachlon by Arthrobacter sp. K5: mechanistic insights and ecological implications.</title>
        <authorList>
            <person name="Hu S."/>
            <person name="Lu P."/>
        </authorList>
    </citation>
    <scope>NUCLEOTIDE SEQUENCE</scope>
    <source>
        <strain evidence="7">K5</strain>
    </source>
</reference>
<evidence type="ECO:0000256" key="2">
    <source>
        <dbReference type="ARBA" id="ARBA00023125"/>
    </source>
</evidence>
<dbReference type="InterPro" id="IPR036390">
    <property type="entry name" value="WH_DNA-bd_sf"/>
</dbReference>
<evidence type="ECO:0000256" key="1">
    <source>
        <dbReference type="ARBA" id="ARBA00023015"/>
    </source>
</evidence>
<dbReference type="AlphaFoldDB" id="A0AAU8EIQ2"/>
<dbReference type="InterPro" id="IPR036388">
    <property type="entry name" value="WH-like_DNA-bd_sf"/>
</dbReference>
<name>A0AAU8EIQ2_9MICC</name>
<dbReference type="InterPro" id="IPR029016">
    <property type="entry name" value="GAF-like_dom_sf"/>
</dbReference>
<dbReference type="SMART" id="SM00346">
    <property type="entry name" value="HTH_ICLR"/>
    <property type="match status" value="1"/>
</dbReference>
<dbReference type="InterPro" id="IPR005471">
    <property type="entry name" value="Tscrpt_reg_IclR_N"/>
</dbReference>
<accession>A0AAU8EIQ2</accession>
<dbReference type="Gene3D" id="1.10.10.10">
    <property type="entry name" value="Winged helix-like DNA-binding domain superfamily/Winged helix DNA-binding domain"/>
    <property type="match status" value="1"/>
</dbReference>
<dbReference type="EMBL" id="CP159279">
    <property type="protein sequence ID" value="XCH09440.1"/>
    <property type="molecule type" value="Genomic_DNA"/>
</dbReference>
<evidence type="ECO:0000256" key="3">
    <source>
        <dbReference type="ARBA" id="ARBA00023163"/>
    </source>
</evidence>
<dbReference type="GO" id="GO:0003700">
    <property type="term" value="F:DNA-binding transcription factor activity"/>
    <property type="evidence" value="ECO:0007669"/>
    <property type="project" value="TreeGrafter"/>
</dbReference>